<feature type="transmembrane region" description="Helical" evidence="17">
    <location>
        <begin position="894"/>
        <end position="914"/>
    </location>
</feature>
<dbReference type="GO" id="GO:0007166">
    <property type="term" value="P:cell surface receptor signaling pathway"/>
    <property type="evidence" value="ECO:0007669"/>
    <property type="project" value="InterPro"/>
</dbReference>
<feature type="transmembrane region" description="Helical" evidence="17">
    <location>
        <begin position="1038"/>
        <end position="1062"/>
    </location>
</feature>
<evidence type="ECO:0000313" key="23">
    <source>
        <dbReference type="Ensembl" id="ENSCHIP00010019451.1"/>
    </source>
</evidence>
<dbReference type="InterPro" id="IPR000832">
    <property type="entry name" value="GPCR_2_secretin-like"/>
</dbReference>
<evidence type="ECO:0000256" key="8">
    <source>
        <dbReference type="ARBA" id="ARBA00023040"/>
    </source>
</evidence>
<feature type="transmembrane region" description="Helical" evidence="17">
    <location>
        <begin position="926"/>
        <end position="945"/>
    </location>
</feature>
<evidence type="ECO:0000259" key="22">
    <source>
        <dbReference type="PROSITE" id="PS51132"/>
    </source>
</evidence>
<dbReference type="FunFam" id="1.20.1070.10:FF:000011">
    <property type="entry name" value="Adhesion G protein-coupled receptor L2"/>
    <property type="match status" value="1"/>
</dbReference>
<evidence type="ECO:0000256" key="10">
    <source>
        <dbReference type="ARBA" id="ARBA00023157"/>
    </source>
</evidence>
<keyword evidence="12" id="KW-0325">Glycoprotein</keyword>
<dbReference type="Pfam" id="PF02140">
    <property type="entry name" value="SUEL_Lectin"/>
    <property type="match status" value="1"/>
</dbReference>
<keyword evidence="10 15" id="KW-1015">Disulfide bond</keyword>
<evidence type="ECO:0000256" key="11">
    <source>
        <dbReference type="ARBA" id="ARBA00023170"/>
    </source>
</evidence>
<dbReference type="Gene3D" id="1.20.1070.10">
    <property type="entry name" value="Rhodopsin 7-helix transmembrane proteins"/>
    <property type="match status" value="1"/>
</dbReference>
<reference evidence="23" key="1">
    <citation type="submission" date="2019-03" db="EMBL/GenBank/DDBJ databases">
        <title>Genome sequencing and reference-guided assembly of Black Bengal Goat (Capra hircus).</title>
        <authorList>
            <person name="Siddiki A.Z."/>
            <person name="Baten A."/>
            <person name="Billah M."/>
            <person name="Alam M.A.U."/>
            <person name="Shawrob K.S.M."/>
            <person name="Saha S."/>
            <person name="Chowdhury M."/>
            <person name="Rahman A.H."/>
            <person name="Stear M."/>
            <person name="Miah G."/>
            <person name="Das G.B."/>
            <person name="Hossain M.M."/>
            <person name="Kumkum M."/>
            <person name="Islam M.S."/>
            <person name="Mollah A.M."/>
            <person name="Ahsan A."/>
            <person name="Tusar F."/>
            <person name="Khan M.K.I."/>
        </authorList>
    </citation>
    <scope>NUCLEOTIDE SEQUENCE [LARGE SCALE GENOMIC DNA]</scope>
</reference>
<dbReference type="InterPro" id="IPR000203">
    <property type="entry name" value="GPS"/>
</dbReference>
<organism evidence="23">
    <name type="scientific">Capra hircus</name>
    <name type="common">Goat</name>
    <dbReference type="NCBI Taxonomy" id="9925"/>
    <lineage>
        <taxon>Eukaryota</taxon>
        <taxon>Metazoa</taxon>
        <taxon>Chordata</taxon>
        <taxon>Craniata</taxon>
        <taxon>Vertebrata</taxon>
        <taxon>Euteleostomi</taxon>
        <taxon>Mammalia</taxon>
        <taxon>Eutheria</taxon>
        <taxon>Laurasiatheria</taxon>
        <taxon>Artiodactyla</taxon>
        <taxon>Ruminantia</taxon>
        <taxon>Pecora</taxon>
        <taxon>Bovidae</taxon>
        <taxon>Caprinae</taxon>
        <taxon>Capra</taxon>
    </lineage>
</organism>
<dbReference type="Gene3D" id="2.60.120.740">
    <property type="match status" value="1"/>
</dbReference>
<dbReference type="InterPro" id="IPR032471">
    <property type="entry name" value="AGRL2-4_GAIN_subdom_A"/>
</dbReference>
<dbReference type="InterPro" id="IPR003924">
    <property type="entry name" value="GPCR_2_latrophilin"/>
</dbReference>
<feature type="domain" description="G-protein coupled receptors family 2 profile 2" evidence="21">
    <location>
        <begin position="817"/>
        <end position="1063"/>
    </location>
</feature>
<feature type="domain" description="Olfactomedin-like" evidence="22">
    <location>
        <begin position="135"/>
        <end position="394"/>
    </location>
</feature>
<evidence type="ECO:0008006" key="24">
    <source>
        <dbReference type="Google" id="ProtNLM"/>
    </source>
</evidence>
<evidence type="ECO:0000256" key="2">
    <source>
        <dbReference type="ARBA" id="ARBA00022475"/>
    </source>
</evidence>
<dbReference type="SMART" id="SM00284">
    <property type="entry name" value="OLF"/>
    <property type="match status" value="1"/>
</dbReference>
<evidence type="ECO:0000256" key="6">
    <source>
        <dbReference type="ARBA" id="ARBA00022989"/>
    </source>
</evidence>
<dbReference type="InterPro" id="IPR003334">
    <property type="entry name" value="GPCR_2_latrophilin_rcpt_C"/>
</dbReference>
<keyword evidence="3" id="KW-0597">Phosphoprotein</keyword>
<dbReference type="PRINTS" id="PR00249">
    <property type="entry name" value="GPCRSECRETIN"/>
</dbReference>
<dbReference type="InterPro" id="IPR000922">
    <property type="entry name" value="Lectin_gal-bd_dom"/>
</dbReference>
<dbReference type="Ensembl" id="ENSCHIT00010027345.1">
    <property type="protein sequence ID" value="ENSCHIP00010019451.1"/>
    <property type="gene ID" value="ENSCHIG00010009762.1"/>
</dbReference>
<keyword evidence="2" id="KW-1003">Cell membrane</keyword>
<feature type="chain" id="PRO_5034561122" description="Adhesion G protein-coupled receptor L2" evidence="18">
    <location>
        <begin position="26"/>
        <end position="1155"/>
    </location>
</feature>
<dbReference type="Gene3D" id="2.60.220.50">
    <property type="match status" value="1"/>
</dbReference>
<evidence type="ECO:0000256" key="4">
    <source>
        <dbReference type="ARBA" id="ARBA00022692"/>
    </source>
</evidence>
<evidence type="ECO:0000259" key="21">
    <source>
        <dbReference type="PROSITE" id="PS50261"/>
    </source>
</evidence>
<dbReference type="FunFam" id="2.60.220.50:FF:000001">
    <property type="entry name" value="Adhesion G protein-coupled receptor L2"/>
    <property type="match status" value="1"/>
</dbReference>
<dbReference type="InterPro" id="IPR003112">
    <property type="entry name" value="Olfac-like_dom"/>
</dbReference>
<dbReference type="PROSITE" id="PS50261">
    <property type="entry name" value="G_PROTEIN_RECEP_F2_4"/>
    <property type="match status" value="1"/>
</dbReference>
<feature type="compositionally biased region" description="Low complexity" evidence="16">
    <location>
        <begin position="1094"/>
        <end position="1107"/>
    </location>
</feature>
<dbReference type="AlphaFoldDB" id="A0A8C2PFI9"/>
<evidence type="ECO:0000256" key="3">
    <source>
        <dbReference type="ARBA" id="ARBA00022553"/>
    </source>
</evidence>
<feature type="disulfide bond" evidence="15">
    <location>
        <begin position="136"/>
        <end position="318"/>
    </location>
</feature>
<feature type="signal peptide" evidence="18">
    <location>
        <begin position="1"/>
        <end position="25"/>
    </location>
</feature>
<feature type="transmembrane region" description="Helical" evidence="17">
    <location>
        <begin position="965"/>
        <end position="988"/>
    </location>
</feature>
<dbReference type="InterPro" id="IPR046338">
    <property type="entry name" value="GAIN_dom_sf"/>
</dbReference>
<evidence type="ECO:0000256" key="16">
    <source>
        <dbReference type="SAM" id="MobiDB-lite"/>
    </source>
</evidence>
<evidence type="ECO:0000259" key="19">
    <source>
        <dbReference type="PROSITE" id="PS50221"/>
    </source>
</evidence>
<feature type="region of interest" description="Disordered" evidence="16">
    <location>
        <begin position="1087"/>
        <end position="1107"/>
    </location>
</feature>
<evidence type="ECO:0000256" key="7">
    <source>
        <dbReference type="ARBA" id="ARBA00023018"/>
    </source>
</evidence>
<keyword evidence="9 17" id="KW-0472">Membrane</keyword>
<feature type="transmembrane region" description="Helical" evidence="17">
    <location>
        <begin position="819"/>
        <end position="845"/>
    </location>
</feature>
<dbReference type="CDD" id="cd22845">
    <property type="entry name" value="Gal_Rha_Lectin_LPHN2"/>
    <property type="match status" value="1"/>
</dbReference>
<accession>A0A8C2PFI9</accession>
<keyword evidence="13" id="KW-0807">Transducer</keyword>
<dbReference type="GO" id="GO:0007189">
    <property type="term" value="P:adenylate cyclase-activating G protein-coupled receptor signaling pathway"/>
    <property type="evidence" value="ECO:0007669"/>
    <property type="project" value="TreeGrafter"/>
</dbReference>
<dbReference type="Pfam" id="PF02191">
    <property type="entry name" value="OLF"/>
    <property type="match status" value="1"/>
</dbReference>
<evidence type="ECO:0000259" key="20">
    <source>
        <dbReference type="PROSITE" id="PS50228"/>
    </source>
</evidence>
<evidence type="ECO:0000256" key="1">
    <source>
        <dbReference type="ARBA" id="ARBA00004651"/>
    </source>
</evidence>
<keyword evidence="4 17" id="KW-0812">Transmembrane</keyword>
<keyword evidence="11" id="KW-0675">Receptor</keyword>
<name>A0A8C2PFI9_CAPHI</name>
<evidence type="ECO:0000256" key="18">
    <source>
        <dbReference type="SAM" id="SignalP"/>
    </source>
</evidence>
<dbReference type="Pfam" id="PF02354">
    <property type="entry name" value="Latrophilin"/>
    <property type="match status" value="1"/>
</dbReference>
<dbReference type="PROSITE" id="PS50221">
    <property type="entry name" value="GAIN_B"/>
    <property type="match status" value="1"/>
</dbReference>
<evidence type="ECO:0000256" key="9">
    <source>
        <dbReference type="ARBA" id="ARBA00023136"/>
    </source>
</evidence>
<protein>
    <recommendedName>
        <fullName evidence="24">Adhesion G protein-coupled receptor L2</fullName>
    </recommendedName>
</protein>
<dbReference type="Pfam" id="PF16489">
    <property type="entry name" value="GAIN"/>
    <property type="match status" value="1"/>
</dbReference>
<feature type="domain" description="SUEL-type lectin" evidence="20">
    <location>
        <begin position="41"/>
        <end position="130"/>
    </location>
</feature>
<dbReference type="GO" id="GO:0030246">
    <property type="term" value="F:carbohydrate binding"/>
    <property type="evidence" value="ECO:0007669"/>
    <property type="project" value="InterPro"/>
</dbReference>
<dbReference type="FunFam" id="2.60.120.740:FF:000001">
    <property type="entry name" value="Adhesion G protein-coupled receptor L2"/>
    <property type="match status" value="1"/>
</dbReference>
<dbReference type="Pfam" id="PF01825">
    <property type="entry name" value="GPS"/>
    <property type="match status" value="1"/>
</dbReference>
<dbReference type="InterPro" id="IPR043159">
    <property type="entry name" value="Lectin_gal-bd_sf"/>
</dbReference>
<dbReference type="SMART" id="SM00303">
    <property type="entry name" value="GPS"/>
    <property type="match status" value="1"/>
</dbReference>
<dbReference type="PROSITE" id="PS50228">
    <property type="entry name" value="SUEL_LECTIN"/>
    <property type="match status" value="1"/>
</dbReference>
<keyword evidence="5 18" id="KW-0732">Signal</keyword>
<proteinExistence type="predicted"/>
<dbReference type="PROSITE" id="PS51132">
    <property type="entry name" value="OLF"/>
    <property type="match status" value="1"/>
</dbReference>
<feature type="transmembrane region" description="Helical" evidence="17">
    <location>
        <begin position="866"/>
        <end position="888"/>
    </location>
</feature>
<keyword evidence="6 17" id="KW-1133">Transmembrane helix</keyword>
<sequence>MVSSGCRMRSLWFIIIISFLPNTEGFSRAALPFGLVRRELSCEGYSIDLRCPGSDVIMIESANYGRTDDKICDADPFQMENTDCYLPDAFKIMTQRCNNRTQCIVVTGSDVFPDPCPGTYKYLEVQYECVPYIFVCPGTLKAIVDSPCIYEAEQKAGAWCKDPLQAADKIYFMPWTPYRTDTLIEYASLEDFQNSRQTTTYKLPNRVDGTGFVVYDGAVFFNKERTRNIVKFDLRTRIKSGEAIINYANYHDTSPYRWGGKTDIDLAVDENGLWVIYATEQNNGMIVISQLNPYTLRFEATWETVYDKRAASNAFMICGVLYVVRSVYQDNESETGKNAIDYIYNTRLNRGEYVDVPFPNQYQYIAAVDYNPRDNQLYVWNNNFILRYSLEFGPPDPAQVPTTAVTITSSAEMFKTTVSTTSTTSQKGPMSTTVAGSPKKKGFLFVCCKCLIFLCRLYIYCLYSAFCQLLSTTSISVYSKFNTRRTASYLCVLSTGTWNPKGPDLSNCTSHWVNQLAQKIRSGENAASLANELAKHTKGPVFAGDVSSSVRLMEQLVDILDAQLQELKPSEKDSAGRSYNKAIVDTVDNLLRPEALESWKHMNSSEQAHTATMLLDTLEEGAFVLADNLVEPTRVSMPTENIVLEVAVLSTEGQVQDFKFPLGIKGAGSSIQLSANTVKQNSRNGLAKLVFIIYRSLGQFLSTENATIKLGADFIGRNMNSHVISVSINKESSRVYLTDPVLFTLPHIDPDNYFNANCSFWNYSERTMMGYWSTQGCKLVDTNKTRTTCACSHLTNFAILMAHREIAYKDGVHELLLTVITWVGIVISLVCLAICIFTFCFFRGLQSDRNTIHKNLYFKICNSRREINVFLFAFSFTKNINIACPIFAGLLHFFFLAAFAWMCLEGVQLYLMLVEVFESEYSRKKYYYVAGYLFPATVVGVSAAIDYKSYGTEKACWLHVDNYFIWSFIGPVTFIILLNIIFLVITLCKMVKHSNTLKPDSSRLENIKSWVLGAFALLCLLGLTWSFGLLFINEETIVMAYLFTIFNAFQGGVFIFIFHCALQKKVRKEYGKCFRHSYCCGGLPTESPHSSVKASTTRTSARYSSGTQSRIRRMWNDTVRKQSESSFISGDINSTSTLNQDVFHCWHCSDEIVLK</sequence>
<dbReference type="GO" id="GO:0004930">
    <property type="term" value="F:G protein-coupled receptor activity"/>
    <property type="evidence" value="ECO:0007669"/>
    <property type="project" value="UniProtKB-KW"/>
</dbReference>
<evidence type="ECO:0000256" key="5">
    <source>
        <dbReference type="ARBA" id="ARBA00022729"/>
    </source>
</evidence>
<dbReference type="GO" id="GO:0097060">
    <property type="term" value="C:synaptic membrane"/>
    <property type="evidence" value="ECO:0007669"/>
    <property type="project" value="UniProtKB-SubCell"/>
</dbReference>
<dbReference type="PANTHER" id="PTHR12011:SF61">
    <property type="entry name" value="ADHESION G PROTEIN-COUPLED RECEPTOR L2"/>
    <property type="match status" value="1"/>
</dbReference>
<feature type="transmembrane region" description="Helical" evidence="17">
    <location>
        <begin position="1009"/>
        <end position="1032"/>
    </location>
</feature>
<evidence type="ECO:0000256" key="15">
    <source>
        <dbReference type="PROSITE-ProRule" id="PRU00446"/>
    </source>
</evidence>
<keyword evidence="7" id="KW-0770">Synapse</keyword>
<dbReference type="PANTHER" id="PTHR12011">
    <property type="entry name" value="ADHESION G-PROTEIN COUPLED RECEPTOR"/>
    <property type="match status" value="1"/>
</dbReference>
<evidence type="ECO:0000256" key="13">
    <source>
        <dbReference type="ARBA" id="ARBA00023224"/>
    </source>
</evidence>
<reference evidence="23" key="2">
    <citation type="submission" date="2025-08" db="UniProtKB">
        <authorList>
            <consortium name="Ensembl"/>
        </authorList>
    </citation>
    <scope>IDENTIFICATION</scope>
</reference>
<dbReference type="PRINTS" id="PR01444">
    <property type="entry name" value="LATROPHILIN"/>
</dbReference>
<dbReference type="InterPro" id="IPR057244">
    <property type="entry name" value="GAIN_B"/>
</dbReference>
<dbReference type="InterPro" id="IPR017981">
    <property type="entry name" value="GPCR_2-like_7TM"/>
</dbReference>
<keyword evidence="8" id="KW-0297">G-protein coupled receptor</keyword>
<evidence type="ECO:0000256" key="14">
    <source>
        <dbReference type="ARBA" id="ARBA00034109"/>
    </source>
</evidence>
<comment type="subcellular location">
    <subcellularLocation>
        <location evidence="1">Cell membrane</location>
        <topology evidence="1">Multi-pass membrane protein</topology>
    </subcellularLocation>
    <subcellularLocation>
        <location evidence="14">Synaptic cell membrane</location>
    </subcellularLocation>
</comment>
<feature type="domain" description="GAIN-B" evidence="19">
    <location>
        <begin position="633"/>
        <end position="807"/>
    </location>
</feature>
<dbReference type="Pfam" id="PF00002">
    <property type="entry name" value="7tm_2"/>
    <property type="match status" value="1"/>
</dbReference>
<dbReference type="Gene3D" id="1.25.40.610">
    <property type="match status" value="1"/>
</dbReference>
<evidence type="ECO:0000256" key="17">
    <source>
        <dbReference type="SAM" id="Phobius"/>
    </source>
</evidence>
<evidence type="ECO:0000256" key="12">
    <source>
        <dbReference type="ARBA" id="ARBA00023180"/>
    </source>
</evidence>